<keyword evidence="1" id="KW-0812">Transmembrane</keyword>
<dbReference type="Pfam" id="PF06030">
    <property type="entry name" value="WxLIP_PGBD"/>
    <property type="match status" value="1"/>
</dbReference>
<dbReference type="OrthoDB" id="2148359at2"/>
<sequence>MTKNKKYLKFIIISGLFLLLNIMGSLTVTADEKAGPGSFSYKVIFPENQMEKDVGYYHLKMEPGKEQTVQIQFSNPSNKKTAIGVSVNSAVTNSNGVIEYGDSKIKKDKSLKFNLKDIVSAPKKIELNPGETKKLDVKIKMPETSFDGVIAGGIQLIQEGQDNVENKGGSMVLNEYAYVTAMLLQETDKKITPKLSLNSVKAGQANFKNMVYINYSNTEPTFVDNMTTEVQINKKGDNAVAYERKQSKMRMAPNTFISFPVAMNGEQMTPGDYTAKILVTADGGIREEWTKDFKITKEEADKFNERDVGLTQDKGINWKLIAMIVVGFFVVVLIIVLIMMQIRKNKSKKKSGKKKKSGNRS</sequence>
<dbReference type="RefSeq" id="WP_086950844.1">
    <property type="nucleotide sequence ID" value="NZ_FWFD01000007.1"/>
</dbReference>
<reference evidence="6" key="1">
    <citation type="submission" date="2017-02" db="EMBL/GenBank/DDBJ databases">
        <authorList>
            <person name="Dridi B."/>
        </authorList>
    </citation>
    <scope>NUCLEOTIDE SEQUENCE [LARGE SCALE GENOMIC DNA]</scope>
    <source>
        <strain evidence="6">bH819</strain>
    </source>
</reference>
<dbReference type="AlphaFoldDB" id="A0A1X6WLJ7"/>
<dbReference type="Pfam" id="PF11797">
    <property type="entry name" value="WxLIP_HBD"/>
    <property type="match status" value="1"/>
</dbReference>
<organism evidence="5 6">
    <name type="scientific">Vagococcus fluvialis bH819</name>
    <dbReference type="NCBI Taxonomy" id="1255619"/>
    <lineage>
        <taxon>Bacteria</taxon>
        <taxon>Bacillati</taxon>
        <taxon>Bacillota</taxon>
        <taxon>Bacilli</taxon>
        <taxon>Lactobacillales</taxon>
        <taxon>Enterococcaceae</taxon>
        <taxon>Vagococcus</taxon>
    </lineage>
</organism>
<evidence type="ECO:0000313" key="6">
    <source>
        <dbReference type="Proteomes" id="UP000195918"/>
    </source>
</evidence>
<feature type="chain" id="PRO_5012643101" evidence="2">
    <location>
        <begin position="31"/>
        <end position="361"/>
    </location>
</feature>
<protein>
    <submittedName>
        <fullName evidence="5">Cell surface protein</fullName>
    </submittedName>
</protein>
<gene>
    <name evidence="5" type="ORF">FM121_03880</name>
</gene>
<dbReference type="InterPro" id="IPR010317">
    <property type="entry name" value="WxLIP_PGBD"/>
</dbReference>
<evidence type="ECO:0000256" key="2">
    <source>
        <dbReference type="SAM" id="SignalP"/>
    </source>
</evidence>
<feature type="signal peptide" evidence="2">
    <location>
        <begin position="1"/>
        <end position="30"/>
    </location>
</feature>
<evidence type="ECO:0000313" key="5">
    <source>
        <dbReference type="EMBL" id="SLM85213.1"/>
    </source>
</evidence>
<keyword evidence="1" id="KW-1133">Transmembrane helix</keyword>
<accession>A0A1X6WLJ7</accession>
<evidence type="ECO:0000259" key="4">
    <source>
        <dbReference type="Pfam" id="PF11797"/>
    </source>
</evidence>
<keyword evidence="2" id="KW-0732">Signal</keyword>
<dbReference type="EMBL" id="FWFD01000007">
    <property type="protein sequence ID" value="SLM85213.1"/>
    <property type="molecule type" value="Genomic_DNA"/>
</dbReference>
<keyword evidence="1" id="KW-0472">Membrane</keyword>
<feature type="transmembrane region" description="Helical" evidence="1">
    <location>
        <begin position="320"/>
        <end position="340"/>
    </location>
</feature>
<name>A0A1X6WLJ7_9ENTE</name>
<evidence type="ECO:0000256" key="1">
    <source>
        <dbReference type="SAM" id="Phobius"/>
    </source>
</evidence>
<dbReference type="InterPro" id="IPR021759">
    <property type="entry name" value="WxLIP_HBD"/>
</dbReference>
<feature type="domain" description="WxL Interacting Protein peptidoglycan binding" evidence="3">
    <location>
        <begin position="39"/>
        <end position="157"/>
    </location>
</feature>
<dbReference type="Proteomes" id="UP000195918">
    <property type="component" value="Unassembled WGS sequence"/>
</dbReference>
<proteinExistence type="predicted"/>
<keyword evidence="6" id="KW-1185">Reference proteome</keyword>
<feature type="domain" description="WxL Interacting Protein host binding" evidence="4">
    <location>
        <begin position="169"/>
        <end position="305"/>
    </location>
</feature>
<evidence type="ECO:0000259" key="3">
    <source>
        <dbReference type="Pfam" id="PF06030"/>
    </source>
</evidence>